<evidence type="ECO:0000313" key="3">
    <source>
        <dbReference type="Proteomes" id="UP000467249"/>
    </source>
</evidence>
<name>A0A6N4W7I2_9MYCO</name>
<dbReference type="KEGG" id="many:MANY_13290"/>
<dbReference type="EMBL" id="AP022620">
    <property type="protein sequence ID" value="BBZ75992.1"/>
    <property type="molecule type" value="Genomic_DNA"/>
</dbReference>
<gene>
    <name evidence="2" type="ORF">MANY_13290</name>
</gene>
<organism evidence="2 3">
    <name type="scientific">Mycolicibacterium anyangense</name>
    <dbReference type="NCBI Taxonomy" id="1431246"/>
    <lineage>
        <taxon>Bacteria</taxon>
        <taxon>Bacillati</taxon>
        <taxon>Actinomycetota</taxon>
        <taxon>Actinomycetes</taxon>
        <taxon>Mycobacteriales</taxon>
        <taxon>Mycobacteriaceae</taxon>
        <taxon>Mycolicibacterium</taxon>
    </lineage>
</organism>
<accession>A0A6N4W7I2</accession>
<evidence type="ECO:0000313" key="2">
    <source>
        <dbReference type="EMBL" id="BBZ75992.1"/>
    </source>
</evidence>
<sequence length="68" mass="7335">MRPQSEPWVAAVFGAQAEKVFDGTELILSNDSVGTVIVVTTSAKAQLSTSRGSRNERDERPLYIPVTG</sequence>
<dbReference type="AlphaFoldDB" id="A0A6N4W7I2"/>
<reference evidence="2 3" key="1">
    <citation type="journal article" date="2019" name="Emerg. Microbes Infect.">
        <title>Comprehensive subspecies identification of 175 nontuberculous mycobacteria species based on 7547 genomic profiles.</title>
        <authorList>
            <person name="Matsumoto Y."/>
            <person name="Kinjo T."/>
            <person name="Motooka D."/>
            <person name="Nabeya D."/>
            <person name="Jung N."/>
            <person name="Uechi K."/>
            <person name="Horii T."/>
            <person name="Iida T."/>
            <person name="Fujita J."/>
            <person name="Nakamura S."/>
        </authorList>
    </citation>
    <scope>NUCLEOTIDE SEQUENCE [LARGE SCALE GENOMIC DNA]</scope>
    <source>
        <strain evidence="2 3">JCM 30275</strain>
    </source>
</reference>
<protein>
    <submittedName>
        <fullName evidence="2">Uncharacterized protein</fullName>
    </submittedName>
</protein>
<evidence type="ECO:0000256" key="1">
    <source>
        <dbReference type="SAM" id="MobiDB-lite"/>
    </source>
</evidence>
<feature type="region of interest" description="Disordered" evidence="1">
    <location>
        <begin position="47"/>
        <end position="68"/>
    </location>
</feature>
<dbReference type="Proteomes" id="UP000467249">
    <property type="component" value="Chromosome"/>
</dbReference>
<keyword evidence="3" id="KW-1185">Reference proteome</keyword>
<proteinExistence type="predicted"/>